<evidence type="ECO:0000259" key="8">
    <source>
        <dbReference type="Pfam" id="PF13861"/>
    </source>
</evidence>
<name>A0A2S9GVV0_9BURK</name>
<dbReference type="Gene3D" id="2.30.30.910">
    <property type="match status" value="1"/>
</dbReference>
<dbReference type="Proteomes" id="UP000237839">
    <property type="component" value="Unassembled WGS sequence"/>
</dbReference>
<dbReference type="Gene3D" id="2.60.40.4070">
    <property type="match status" value="1"/>
</dbReference>
<dbReference type="GO" id="GO:0044781">
    <property type="term" value="P:bacterial-type flagellum organization"/>
    <property type="evidence" value="ECO:0007669"/>
    <property type="project" value="UniProtKB-UniRule"/>
</dbReference>
<evidence type="ECO:0000256" key="4">
    <source>
        <dbReference type="ARBA" id="ARBA00024746"/>
    </source>
</evidence>
<comment type="similarity">
    <text evidence="1 5">Belongs to the FlgD family.</text>
</comment>
<sequence length="236" mass="23492">MATTINSVSPALLSTMNPTSSSSTSSSTNSTAASSSGTESAATLQNNFMTMLITQMKNQDPLNPMDNAQVTSQMAQLSTVTGVSQLNTTLTSLMANFQSSQTMQAANLIGKSVVVPGNAVTLSSGAGQFGVNLSSAATNVKATITNAAGAVVDTMNLGSMPSGVSAIPWNGTTTTGTTAPDGQYTFTLTANNGATPVTATGLSVGMVSSVSAGASGAQLNIPTIGTTSFSSVLQIL</sequence>
<evidence type="ECO:0000256" key="5">
    <source>
        <dbReference type="RuleBase" id="RU362076"/>
    </source>
</evidence>
<evidence type="ECO:0000256" key="1">
    <source>
        <dbReference type="ARBA" id="ARBA00010577"/>
    </source>
</evidence>
<feature type="compositionally biased region" description="Polar residues" evidence="6">
    <location>
        <begin position="1"/>
        <end position="18"/>
    </location>
</feature>
<feature type="domain" description="FlgD Tudor-like" evidence="8">
    <location>
        <begin position="100"/>
        <end position="232"/>
    </location>
</feature>
<keyword evidence="10" id="KW-1185">Reference proteome</keyword>
<evidence type="ECO:0000313" key="9">
    <source>
        <dbReference type="EMBL" id="PRC91828.1"/>
    </source>
</evidence>
<feature type="domain" description="FlgD/Vpr Ig-like" evidence="7">
    <location>
        <begin position="117"/>
        <end position="193"/>
    </location>
</feature>
<dbReference type="Pfam" id="PF03963">
    <property type="entry name" value="FlgD"/>
    <property type="match status" value="1"/>
</dbReference>
<evidence type="ECO:0000313" key="10">
    <source>
        <dbReference type="Proteomes" id="UP000237839"/>
    </source>
</evidence>
<evidence type="ECO:0000259" key="7">
    <source>
        <dbReference type="Pfam" id="PF13860"/>
    </source>
</evidence>
<keyword evidence="3 5" id="KW-1005">Bacterial flagellum biogenesis</keyword>
<dbReference type="Pfam" id="PF13860">
    <property type="entry name" value="FlgD_ig"/>
    <property type="match status" value="1"/>
</dbReference>
<feature type="region of interest" description="Disordered" evidence="6">
    <location>
        <begin position="1"/>
        <end position="40"/>
    </location>
</feature>
<dbReference type="InterPro" id="IPR025965">
    <property type="entry name" value="FlgD/Vpr_Ig-like"/>
</dbReference>
<evidence type="ECO:0000256" key="6">
    <source>
        <dbReference type="SAM" id="MobiDB-lite"/>
    </source>
</evidence>
<organism evidence="9 10">
    <name type="scientific">Solimicrobium silvestre</name>
    <dbReference type="NCBI Taxonomy" id="2099400"/>
    <lineage>
        <taxon>Bacteria</taxon>
        <taxon>Pseudomonadati</taxon>
        <taxon>Pseudomonadota</taxon>
        <taxon>Betaproteobacteria</taxon>
        <taxon>Burkholderiales</taxon>
        <taxon>Oxalobacteraceae</taxon>
        <taxon>Solimicrobium</taxon>
    </lineage>
</organism>
<gene>
    <name evidence="9" type="ORF">S2091_3384</name>
</gene>
<comment type="function">
    <text evidence="4 5">Required for flagellar hook formation. May act as a scaffolding protein.</text>
</comment>
<dbReference type="InterPro" id="IPR005648">
    <property type="entry name" value="FlgD"/>
</dbReference>
<feature type="compositionally biased region" description="Low complexity" evidence="6">
    <location>
        <begin position="19"/>
        <end position="40"/>
    </location>
</feature>
<proteinExistence type="inferred from homology"/>
<protein>
    <recommendedName>
        <fullName evidence="2 5">Basal-body rod modification protein FlgD</fullName>
    </recommendedName>
</protein>
<dbReference type="AlphaFoldDB" id="A0A2S9GVV0"/>
<evidence type="ECO:0000256" key="3">
    <source>
        <dbReference type="ARBA" id="ARBA00022795"/>
    </source>
</evidence>
<dbReference type="Pfam" id="PF13861">
    <property type="entry name" value="FLgD_tudor"/>
    <property type="match status" value="1"/>
</dbReference>
<dbReference type="RefSeq" id="WP_243405467.1">
    <property type="nucleotide sequence ID" value="NZ_PUGF01000018.1"/>
</dbReference>
<accession>A0A2S9GVV0</accession>
<dbReference type="EMBL" id="PUGF01000018">
    <property type="protein sequence ID" value="PRC91828.1"/>
    <property type="molecule type" value="Genomic_DNA"/>
</dbReference>
<comment type="caution">
    <text evidence="9">The sequence shown here is derived from an EMBL/GenBank/DDBJ whole genome shotgun (WGS) entry which is preliminary data.</text>
</comment>
<dbReference type="InterPro" id="IPR025963">
    <property type="entry name" value="FLgD_Tudor"/>
</dbReference>
<evidence type="ECO:0000256" key="2">
    <source>
        <dbReference type="ARBA" id="ARBA00016013"/>
    </source>
</evidence>
<keyword evidence="9" id="KW-0966">Cell projection</keyword>
<keyword evidence="9" id="KW-0969">Cilium</keyword>
<keyword evidence="9" id="KW-0282">Flagellum</keyword>
<reference evidence="9 10" key="1">
    <citation type="submission" date="2018-02" db="EMBL/GenBank/DDBJ databases">
        <title>Solimicrobium silvestre gen. nov., sp. nov., isolated from alpine forest soil.</title>
        <authorList>
            <person name="Margesin R."/>
            <person name="Albuquerque L."/>
            <person name="Zhang D.-C."/>
            <person name="Froufe H.J.C."/>
            <person name="Severino R."/>
            <person name="Roxo I."/>
            <person name="Egas C."/>
            <person name="Da Costa M.S."/>
        </authorList>
    </citation>
    <scope>NUCLEOTIDE SEQUENCE [LARGE SCALE GENOMIC DNA]</scope>
    <source>
        <strain evidence="9 10">S20-91</strain>
    </source>
</reference>